<evidence type="ECO:0000313" key="1">
    <source>
        <dbReference type="EMBL" id="GAG11349.1"/>
    </source>
</evidence>
<comment type="caution">
    <text evidence="1">The sequence shown here is derived from an EMBL/GenBank/DDBJ whole genome shotgun (WGS) entry which is preliminary data.</text>
</comment>
<organism evidence="1">
    <name type="scientific">marine sediment metagenome</name>
    <dbReference type="NCBI Taxonomy" id="412755"/>
    <lineage>
        <taxon>unclassified sequences</taxon>
        <taxon>metagenomes</taxon>
        <taxon>ecological metagenomes</taxon>
    </lineage>
</organism>
<dbReference type="EMBL" id="BARS01028686">
    <property type="protein sequence ID" value="GAG11349.1"/>
    <property type="molecule type" value="Genomic_DNA"/>
</dbReference>
<accession>X0UZT8</accession>
<dbReference type="AlphaFoldDB" id="X0UZT8"/>
<gene>
    <name evidence="1" type="ORF">S01H1_44936</name>
</gene>
<proteinExistence type="predicted"/>
<protein>
    <recommendedName>
        <fullName evidence="2">Carboxypeptidase regulatory-like domain-containing protein</fullName>
    </recommendedName>
</protein>
<sequence length="123" mass="13072">MILFGLLAAGCGSADGLARVKGTVTLKGQPLEGAVVDFRPLAPGGSPSSGITDAEGRYLLMYNFSTAGAMQGEHVVSIRTARTIFDDQGIEHESEECVPANYNTHTQLKRTVEAGRNTIDFDL</sequence>
<evidence type="ECO:0008006" key="2">
    <source>
        <dbReference type="Google" id="ProtNLM"/>
    </source>
</evidence>
<name>X0UZT8_9ZZZZ</name>
<reference evidence="1" key="1">
    <citation type="journal article" date="2014" name="Front. Microbiol.">
        <title>High frequency of phylogenetically diverse reductive dehalogenase-homologous genes in deep subseafloor sedimentary metagenomes.</title>
        <authorList>
            <person name="Kawai M."/>
            <person name="Futagami T."/>
            <person name="Toyoda A."/>
            <person name="Takaki Y."/>
            <person name="Nishi S."/>
            <person name="Hori S."/>
            <person name="Arai W."/>
            <person name="Tsubouchi T."/>
            <person name="Morono Y."/>
            <person name="Uchiyama I."/>
            <person name="Ito T."/>
            <person name="Fujiyama A."/>
            <person name="Inagaki F."/>
            <person name="Takami H."/>
        </authorList>
    </citation>
    <scope>NUCLEOTIDE SEQUENCE</scope>
    <source>
        <strain evidence="1">Expedition CK06-06</strain>
    </source>
</reference>